<keyword evidence="1" id="KW-1133">Transmembrane helix</keyword>
<proteinExistence type="predicted"/>
<sequence>MRRRTVGSLVGAAGGLAFVLVNAAGLAGAWPLRAVAVVLAVALAVATLVAGIRSRSDVPPPTRAAVRTYGWCVVLMVLGIVLGARLLALVDRSELTLPWVVGVVGLHFWPFARVFAAPVFARLAAALVLVALAGATGVVAGLTGAPAATGVAAGFVLLTASLAGELGARSGAPVAPVGPAGS</sequence>
<dbReference type="EMBL" id="WLCI01000006">
    <property type="protein sequence ID" value="MTB94673.1"/>
    <property type="molecule type" value="Genomic_DNA"/>
</dbReference>
<dbReference type="RefSeq" id="WP_154614430.1">
    <property type="nucleotide sequence ID" value="NZ_CP053660.1"/>
</dbReference>
<evidence type="ECO:0000313" key="3">
    <source>
        <dbReference type="Proteomes" id="UP000433406"/>
    </source>
</evidence>
<feature type="transmembrane region" description="Helical" evidence="1">
    <location>
        <begin position="64"/>
        <end position="89"/>
    </location>
</feature>
<gene>
    <name evidence="2" type="ORF">GGQ22_06220</name>
</gene>
<feature type="transmembrane region" description="Helical" evidence="1">
    <location>
        <begin position="119"/>
        <end position="139"/>
    </location>
</feature>
<feature type="transmembrane region" description="Helical" evidence="1">
    <location>
        <begin position="33"/>
        <end position="52"/>
    </location>
</feature>
<protein>
    <submittedName>
        <fullName evidence="2">Uncharacterized protein</fullName>
    </submittedName>
</protein>
<evidence type="ECO:0000256" key="1">
    <source>
        <dbReference type="SAM" id="Phobius"/>
    </source>
</evidence>
<evidence type="ECO:0000313" key="2">
    <source>
        <dbReference type="EMBL" id="MTB94673.1"/>
    </source>
</evidence>
<organism evidence="2 3">
    <name type="scientific">Nocardioides marmotae</name>
    <dbReference type="NCBI Taxonomy" id="2663857"/>
    <lineage>
        <taxon>Bacteria</taxon>
        <taxon>Bacillati</taxon>
        <taxon>Actinomycetota</taxon>
        <taxon>Actinomycetes</taxon>
        <taxon>Propionibacteriales</taxon>
        <taxon>Nocardioidaceae</taxon>
        <taxon>Nocardioides</taxon>
    </lineage>
</organism>
<comment type="caution">
    <text evidence="2">The sequence shown here is derived from an EMBL/GenBank/DDBJ whole genome shotgun (WGS) entry which is preliminary data.</text>
</comment>
<keyword evidence="3" id="KW-1185">Reference proteome</keyword>
<dbReference type="AlphaFoldDB" id="A0A6I3IW63"/>
<accession>A0A6I3IW63</accession>
<name>A0A6I3IW63_9ACTN</name>
<feature type="transmembrane region" description="Helical" evidence="1">
    <location>
        <begin position="95"/>
        <end position="112"/>
    </location>
</feature>
<reference evidence="2 3" key="1">
    <citation type="submission" date="2019-10" db="EMBL/GenBank/DDBJ databases">
        <title>Nocardioides novel species isolated from the excrement of Marmot.</title>
        <authorList>
            <person name="Zhang G."/>
        </authorList>
    </citation>
    <scope>NUCLEOTIDE SEQUENCE [LARGE SCALE GENOMIC DNA]</scope>
    <source>
        <strain evidence="3">zg-579</strain>
    </source>
</reference>
<keyword evidence="1" id="KW-0812">Transmembrane</keyword>
<keyword evidence="1" id="KW-0472">Membrane</keyword>
<dbReference type="Proteomes" id="UP000433406">
    <property type="component" value="Unassembled WGS sequence"/>
</dbReference>